<protein>
    <submittedName>
        <fullName evidence="1">Uncharacterized protein</fullName>
    </submittedName>
</protein>
<keyword evidence="2" id="KW-1185">Reference proteome</keyword>
<dbReference type="SUPFAM" id="SSF54160">
    <property type="entry name" value="Chromo domain-like"/>
    <property type="match status" value="1"/>
</dbReference>
<sequence length="151" mass="16210">MSVLFAGEWYPARVLDSADGSNTCLISYDGYDASWDEWVDARRLRAAEAPTEPVAPQAKPADPGPGVYNCYAMESGTLAYTYTDVRILDKRSYAVGDATGTYTFDRDGAMTFTGALANAAGKFSVKSTGTPQIDLAFDDEARASMSCSLAR</sequence>
<dbReference type="Proteomes" id="UP000253759">
    <property type="component" value="Unassembled WGS sequence"/>
</dbReference>
<name>A0A369WA38_9HYPH</name>
<dbReference type="OrthoDB" id="326336at2"/>
<dbReference type="EMBL" id="QQNH01000002">
    <property type="protein sequence ID" value="RDE10230.1"/>
    <property type="molecule type" value="Genomic_DNA"/>
</dbReference>
<dbReference type="RefSeq" id="WP_114644527.1">
    <property type="nucleotide sequence ID" value="NZ_QQNH01000002.1"/>
</dbReference>
<accession>A0A369WA38</accession>
<comment type="caution">
    <text evidence="1">The sequence shown here is derived from an EMBL/GenBank/DDBJ whole genome shotgun (WGS) entry which is preliminary data.</text>
</comment>
<organism evidence="1 2">
    <name type="scientific">Pelagibacterium lacus</name>
    <dbReference type="NCBI Taxonomy" id="2282655"/>
    <lineage>
        <taxon>Bacteria</taxon>
        <taxon>Pseudomonadati</taxon>
        <taxon>Pseudomonadota</taxon>
        <taxon>Alphaproteobacteria</taxon>
        <taxon>Hyphomicrobiales</taxon>
        <taxon>Devosiaceae</taxon>
        <taxon>Pelagibacterium</taxon>
    </lineage>
</organism>
<proteinExistence type="predicted"/>
<dbReference type="Gene3D" id="2.30.30.140">
    <property type="match status" value="1"/>
</dbReference>
<evidence type="ECO:0000313" key="2">
    <source>
        <dbReference type="Proteomes" id="UP000253759"/>
    </source>
</evidence>
<dbReference type="AlphaFoldDB" id="A0A369WA38"/>
<gene>
    <name evidence="1" type="ORF">DVH29_02220</name>
</gene>
<evidence type="ECO:0000313" key="1">
    <source>
        <dbReference type="EMBL" id="RDE10230.1"/>
    </source>
</evidence>
<dbReference type="InterPro" id="IPR016197">
    <property type="entry name" value="Chromo-like_dom_sf"/>
</dbReference>
<reference evidence="2" key="1">
    <citation type="submission" date="2018-07" db="EMBL/GenBank/DDBJ databases">
        <authorList>
            <person name="Liu B.-T."/>
            <person name="Du Z."/>
        </authorList>
    </citation>
    <scope>NUCLEOTIDE SEQUENCE [LARGE SCALE GENOMIC DNA]</scope>
    <source>
        <strain evidence="2">XYN52</strain>
    </source>
</reference>